<dbReference type="Proteomes" id="UP001295684">
    <property type="component" value="Unassembled WGS sequence"/>
</dbReference>
<gene>
    <name evidence="2" type="ORF">ECRASSUSDP1_LOCUS28514</name>
</gene>
<accession>A0AAD1Y8Z1</accession>
<evidence type="ECO:0000256" key="1">
    <source>
        <dbReference type="SAM" id="Phobius"/>
    </source>
</evidence>
<dbReference type="EMBL" id="CAMPGE010029421">
    <property type="protein sequence ID" value="CAI2386889.1"/>
    <property type="molecule type" value="Genomic_DNA"/>
</dbReference>
<feature type="transmembrane region" description="Helical" evidence="1">
    <location>
        <begin position="46"/>
        <end position="66"/>
    </location>
</feature>
<proteinExistence type="predicted"/>
<protein>
    <submittedName>
        <fullName evidence="2">Uncharacterized protein</fullName>
    </submittedName>
</protein>
<organism evidence="2 3">
    <name type="scientific">Euplotes crassus</name>
    <dbReference type="NCBI Taxonomy" id="5936"/>
    <lineage>
        <taxon>Eukaryota</taxon>
        <taxon>Sar</taxon>
        <taxon>Alveolata</taxon>
        <taxon>Ciliophora</taxon>
        <taxon>Intramacronucleata</taxon>
        <taxon>Spirotrichea</taxon>
        <taxon>Hypotrichia</taxon>
        <taxon>Euplotida</taxon>
        <taxon>Euplotidae</taxon>
        <taxon>Moneuplotes</taxon>
    </lineage>
</organism>
<sequence length="68" mass="7893">MMARAYQISSLDLKFFSKLIITPNDISFNPSENISHLCFNSIKFKLIYLFLFSQAICSLLLIYLQLDP</sequence>
<name>A0AAD1Y8Z1_EUPCR</name>
<dbReference type="AlphaFoldDB" id="A0AAD1Y8Z1"/>
<evidence type="ECO:0000313" key="2">
    <source>
        <dbReference type="EMBL" id="CAI2386889.1"/>
    </source>
</evidence>
<reference evidence="2" key="1">
    <citation type="submission" date="2023-07" db="EMBL/GenBank/DDBJ databases">
        <authorList>
            <consortium name="AG Swart"/>
            <person name="Singh M."/>
            <person name="Singh A."/>
            <person name="Seah K."/>
            <person name="Emmerich C."/>
        </authorList>
    </citation>
    <scope>NUCLEOTIDE SEQUENCE</scope>
    <source>
        <strain evidence="2">DP1</strain>
    </source>
</reference>
<keyword evidence="1" id="KW-0812">Transmembrane</keyword>
<keyword evidence="3" id="KW-1185">Reference proteome</keyword>
<keyword evidence="1" id="KW-1133">Transmembrane helix</keyword>
<evidence type="ECO:0000313" key="3">
    <source>
        <dbReference type="Proteomes" id="UP001295684"/>
    </source>
</evidence>
<keyword evidence="1" id="KW-0472">Membrane</keyword>
<comment type="caution">
    <text evidence="2">The sequence shown here is derived from an EMBL/GenBank/DDBJ whole genome shotgun (WGS) entry which is preliminary data.</text>
</comment>